<keyword evidence="6 8" id="KW-0879">Wnt signaling pathway</keyword>
<evidence type="ECO:0000256" key="1">
    <source>
        <dbReference type="ARBA" id="ARBA00004498"/>
    </source>
</evidence>
<dbReference type="GO" id="GO:0005125">
    <property type="term" value="F:cytokine activity"/>
    <property type="evidence" value="ECO:0007669"/>
    <property type="project" value="TreeGrafter"/>
</dbReference>
<dbReference type="PANTHER" id="PTHR12027:SF37">
    <property type="entry name" value="PROTEIN WNT"/>
    <property type="match status" value="1"/>
</dbReference>
<keyword evidence="5" id="KW-0272">Extracellular matrix</keyword>
<evidence type="ECO:0000256" key="8">
    <source>
        <dbReference type="RuleBase" id="RU003500"/>
    </source>
</evidence>
<comment type="caution">
    <text evidence="9">The sequence shown here is derived from an EMBL/GenBank/DDBJ whole genome shotgun (WGS) entry which is preliminary data.</text>
</comment>
<evidence type="ECO:0000256" key="6">
    <source>
        <dbReference type="ARBA" id="ARBA00022687"/>
    </source>
</evidence>
<proteinExistence type="inferred from homology"/>
<dbReference type="PANTHER" id="PTHR12027">
    <property type="entry name" value="WNT RELATED"/>
    <property type="match status" value="1"/>
</dbReference>
<comment type="function">
    <text evidence="8">Ligand for members of the frizzled family of seven transmembrane receptors.</text>
</comment>
<evidence type="ECO:0000256" key="5">
    <source>
        <dbReference type="ARBA" id="ARBA00022530"/>
    </source>
</evidence>
<dbReference type="EMBL" id="JAXCGZ010019739">
    <property type="protein sequence ID" value="KAK7065852.1"/>
    <property type="molecule type" value="Genomic_DNA"/>
</dbReference>
<evidence type="ECO:0000256" key="4">
    <source>
        <dbReference type="ARBA" id="ARBA00022525"/>
    </source>
</evidence>
<dbReference type="AlphaFoldDB" id="A0AAN8WIV2"/>
<reference evidence="9 10" key="1">
    <citation type="submission" date="2023-11" db="EMBL/GenBank/DDBJ databases">
        <title>Halocaridina rubra genome assembly.</title>
        <authorList>
            <person name="Smith C."/>
        </authorList>
    </citation>
    <scope>NUCLEOTIDE SEQUENCE [LARGE SCALE GENOMIC DNA]</scope>
    <source>
        <strain evidence="9">EP-1</strain>
        <tissue evidence="9">Whole</tissue>
    </source>
</reference>
<dbReference type="GO" id="GO:0060070">
    <property type="term" value="P:canonical Wnt signaling pathway"/>
    <property type="evidence" value="ECO:0007669"/>
    <property type="project" value="TreeGrafter"/>
</dbReference>
<keyword evidence="7" id="KW-1015">Disulfide bond</keyword>
<gene>
    <name evidence="9" type="primary">WNT2B_1</name>
    <name evidence="9" type="ORF">SK128_020301</name>
</gene>
<dbReference type="GO" id="GO:0030182">
    <property type="term" value="P:neuron differentiation"/>
    <property type="evidence" value="ECO:0007669"/>
    <property type="project" value="TreeGrafter"/>
</dbReference>
<sequence>MAEPQQDLFYGICSKEDMSELFVSQLSASYSSTRVHCENIPGLVRRQRVLCERHPDAMMAVTEGATLGVRQCQKQFQDSRWNCSTFPRDSSVFGRHVLRSKCPPPLSPL</sequence>
<name>A0AAN8WIV2_HALRR</name>
<evidence type="ECO:0000313" key="10">
    <source>
        <dbReference type="Proteomes" id="UP001381693"/>
    </source>
</evidence>
<organism evidence="9 10">
    <name type="scientific">Halocaridina rubra</name>
    <name type="common">Hawaiian red shrimp</name>
    <dbReference type="NCBI Taxonomy" id="373956"/>
    <lineage>
        <taxon>Eukaryota</taxon>
        <taxon>Metazoa</taxon>
        <taxon>Ecdysozoa</taxon>
        <taxon>Arthropoda</taxon>
        <taxon>Crustacea</taxon>
        <taxon>Multicrustacea</taxon>
        <taxon>Malacostraca</taxon>
        <taxon>Eumalacostraca</taxon>
        <taxon>Eucarida</taxon>
        <taxon>Decapoda</taxon>
        <taxon>Pleocyemata</taxon>
        <taxon>Caridea</taxon>
        <taxon>Atyoidea</taxon>
        <taxon>Atyidae</taxon>
        <taxon>Halocaridina</taxon>
    </lineage>
</organism>
<comment type="similarity">
    <text evidence="2 8">Belongs to the Wnt family.</text>
</comment>
<evidence type="ECO:0000256" key="7">
    <source>
        <dbReference type="ARBA" id="ARBA00023157"/>
    </source>
</evidence>
<dbReference type="GO" id="GO:0005109">
    <property type="term" value="F:frizzled binding"/>
    <property type="evidence" value="ECO:0007669"/>
    <property type="project" value="TreeGrafter"/>
</dbReference>
<dbReference type="Proteomes" id="UP001381693">
    <property type="component" value="Unassembled WGS sequence"/>
</dbReference>
<keyword evidence="3 8" id="KW-0217">Developmental protein</keyword>
<dbReference type="GO" id="GO:0005615">
    <property type="term" value="C:extracellular space"/>
    <property type="evidence" value="ECO:0007669"/>
    <property type="project" value="TreeGrafter"/>
</dbReference>
<evidence type="ECO:0000256" key="2">
    <source>
        <dbReference type="ARBA" id="ARBA00005683"/>
    </source>
</evidence>
<protein>
    <recommendedName>
        <fullName evidence="8">Protein Wnt</fullName>
    </recommendedName>
</protein>
<accession>A0AAN8WIV2</accession>
<keyword evidence="10" id="KW-1185">Reference proteome</keyword>
<dbReference type="InterPro" id="IPR005817">
    <property type="entry name" value="Wnt"/>
</dbReference>
<evidence type="ECO:0000313" key="9">
    <source>
        <dbReference type="EMBL" id="KAK7065852.1"/>
    </source>
</evidence>
<evidence type="ECO:0000256" key="3">
    <source>
        <dbReference type="ARBA" id="ARBA00022473"/>
    </source>
</evidence>
<dbReference type="GO" id="GO:0045165">
    <property type="term" value="P:cell fate commitment"/>
    <property type="evidence" value="ECO:0007669"/>
    <property type="project" value="TreeGrafter"/>
</dbReference>
<comment type="subcellular location">
    <subcellularLocation>
        <location evidence="1 8">Secreted</location>
        <location evidence="1 8">Extracellular space</location>
        <location evidence="1 8">Extracellular matrix</location>
    </subcellularLocation>
</comment>
<keyword evidence="4" id="KW-0964">Secreted</keyword>
<dbReference type="Pfam" id="PF00110">
    <property type="entry name" value="wnt"/>
    <property type="match status" value="1"/>
</dbReference>